<evidence type="ECO:0000256" key="3">
    <source>
        <dbReference type="SAM" id="MobiDB-lite"/>
    </source>
</evidence>
<evidence type="ECO:0000259" key="4">
    <source>
        <dbReference type="PROSITE" id="PS51186"/>
    </source>
</evidence>
<dbReference type="CDD" id="cd04301">
    <property type="entry name" value="NAT_SF"/>
    <property type="match status" value="1"/>
</dbReference>
<keyword evidence="6" id="KW-1185">Reference proteome</keyword>
<evidence type="ECO:0000256" key="2">
    <source>
        <dbReference type="ARBA" id="ARBA00023315"/>
    </source>
</evidence>
<evidence type="ECO:0000313" key="5">
    <source>
        <dbReference type="EMBL" id="GAA2248085.1"/>
    </source>
</evidence>
<dbReference type="EMBL" id="BAAATR010000013">
    <property type="protein sequence ID" value="GAA2248085.1"/>
    <property type="molecule type" value="Genomic_DNA"/>
</dbReference>
<dbReference type="SUPFAM" id="SSF55729">
    <property type="entry name" value="Acyl-CoA N-acyltransferases (Nat)"/>
    <property type="match status" value="2"/>
</dbReference>
<feature type="compositionally biased region" description="Basic and acidic residues" evidence="3">
    <location>
        <begin position="1"/>
        <end position="12"/>
    </location>
</feature>
<feature type="region of interest" description="Disordered" evidence="3">
    <location>
        <begin position="1"/>
        <end position="21"/>
    </location>
</feature>
<dbReference type="PROSITE" id="PS51186">
    <property type="entry name" value="GNAT"/>
    <property type="match status" value="2"/>
</dbReference>
<protein>
    <submittedName>
        <fullName evidence="5">GNAT family N-acetyltransferase</fullName>
    </submittedName>
</protein>
<gene>
    <name evidence="5" type="ORF">GCM10010430_33040</name>
</gene>
<dbReference type="Pfam" id="PF00583">
    <property type="entry name" value="Acetyltransf_1"/>
    <property type="match status" value="2"/>
</dbReference>
<comment type="caution">
    <text evidence="5">The sequence shown here is derived from an EMBL/GenBank/DDBJ whole genome shotgun (WGS) entry which is preliminary data.</text>
</comment>
<dbReference type="InterPro" id="IPR016181">
    <property type="entry name" value="Acyl_CoA_acyltransferase"/>
</dbReference>
<keyword evidence="1" id="KW-0808">Transferase</keyword>
<dbReference type="Proteomes" id="UP001500305">
    <property type="component" value="Unassembled WGS sequence"/>
</dbReference>
<keyword evidence="2" id="KW-0012">Acyltransferase</keyword>
<evidence type="ECO:0000256" key="1">
    <source>
        <dbReference type="ARBA" id="ARBA00022679"/>
    </source>
</evidence>
<name>A0ABN3E3Y1_9ACTN</name>
<dbReference type="Gene3D" id="3.40.630.30">
    <property type="match status" value="2"/>
</dbReference>
<organism evidence="5 6">
    <name type="scientific">Kitasatospora cystarginea</name>
    <dbReference type="NCBI Taxonomy" id="58350"/>
    <lineage>
        <taxon>Bacteria</taxon>
        <taxon>Bacillati</taxon>
        <taxon>Actinomycetota</taxon>
        <taxon>Actinomycetes</taxon>
        <taxon>Kitasatosporales</taxon>
        <taxon>Streptomycetaceae</taxon>
        <taxon>Kitasatospora</taxon>
    </lineage>
</organism>
<feature type="domain" description="N-acetyltransferase" evidence="4">
    <location>
        <begin position="125"/>
        <end position="281"/>
    </location>
</feature>
<feature type="domain" description="N-acetyltransferase" evidence="4">
    <location>
        <begin position="1"/>
        <end position="121"/>
    </location>
</feature>
<evidence type="ECO:0000313" key="6">
    <source>
        <dbReference type="Proteomes" id="UP001500305"/>
    </source>
</evidence>
<dbReference type="RefSeq" id="WP_344637149.1">
    <property type="nucleotide sequence ID" value="NZ_BAAATR010000013.1"/>
</dbReference>
<proteinExistence type="predicted"/>
<dbReference type="InterPro" id="IPR000182">
    <property type="entry name" value="GNAT_dom"/>
</dbReference>
<dbReference type="InterPro" id="IPR050832">
    <property type="entry name" value="Bact_Acetyltransf"/>
</dbReference>
<dbReference type="PANTHER" id="PTHR43877">
    <property type="entry name" value="AMINOALKYLPHOSPHONATE N-ACETYLTRANSFERASE-RELATED-RELATED"/>
    <property type="match status" value="1"/>
</dbReference>
<reference evidence="5 6" key="1">
    <citation type="journal article" date="2019" name="Int. J. Syst. Evol. Microbiol.">
        <title>The Global Catalogue of Microorganisms (GCM) 10K type strain sequencing project: providing services to taxonomists for standard genome sequencing and annotation.</title>
        <authorList>
            <consortium name="The Broad Institute Genomics Platform"/>
            <consortium name="The Broad Institute Genome Sequencing Center for Infectious Disease"/>
            <person name="Wu L."/>
            <person name="Ma J."/>
        </authorList>
    </citation>
    <scope>NUCLEOTIDE SEQUENCE [LARGE SCALE GENOMIC DNA]</scope>
    <source>
        <strain evidence="5 6">JCM 7356</strain>
    </source>
</reference>
<accession>A0ABN3E3Y1</accession>
<sequence length="281" mass="30635">MTTTLRPERPEEPVPGGGRSRRWQICVNGRPVGGLRTTALPWGTQWWGEISELEVTDGRGRGRGTVGALAAEEVLRGWDCSRVDVRIPTEATAAIRLAQALGYTERMRNMAKHLDRAPDLPAAGLTTRPIGEAEFDDWLARAKAGYLHDLGASGLTEQQARAKSDTDHQHLLPQGPATPDVALRRLYDPEGTPLGSLWVALRQSVLANGAPLAWVMTVEVDREQRGRGYGRALMLLAERECLAAGVRDLGLNVFSSNTVATGLYDSLGYRVTHRVLGKSLL</sequence>